<dbReference type="PANTHER" id="PTHR22706">
    <property type="entry name" value="ASSEMBLY FACTOR FOR SPINDLE MICROTUBULES"/>
    <property type="match status" value="1"/>
</dbReference>
<dbReference type="Pfam" id="PF00307">
    <property type="entry name" value="CH"/>
    <property type="match status" value="1"/>
</dbReference>
<evidence type="ECO:0000256" key="1">
    <source>
        <dbReference type="ARBA" id="ARBA00004496"/>
    </source>
</evidence>
<dbReference type="Gene3D" id="1.10.418.10">
    <property type="entry name" value="Calponin-like domain"/>
    <property type="match status" value="1"/>
</dbReference>
<dbReference type="STRING" id="1448320.A0A319DH09"/>
<dbReference type="GO" id="GO:0007051">
    <property type="term" value="P:spindle organization"/>
    <property type="evidence" value="ECO:0007669"/>
    <property type="project" value="TreeGrafter"/>
</dbReference>
<feature type="region of interest" description="Disordered" evidence="4">
    <location>
        <begin position="17"/>
        <end position="41"/>
    </location>
</feature>
<evidence type="ECO:0000256" key="3">
    <source>
        <dbReference type="ARBA" id="ARBA00022860"/>
    </source>
</evidence>
<evidence type="ECO:0000313" key="7">
    <source>
        <dbReference type="Proteomes" id="UP000247810"/>
    </source>
</evidence>
<feature type="region of interest" description="Disordered" evidence="4">
    <location>
        <begin position="982"/>
        <end position="1005"/>
    </location>
</feature>
<dbReference type="AlphaFoldDB" id="A0A319DH09"/>
<dbReference type="GO" id="GO:0000922">
    <property type="term" value="C:spindle pole"/>
    <property type="evidence" value="ECO:0007669"/>
    <property type="project" value="TreeGrafter"/>
</dbReference>
<comment type="subcellular location">
    <subcellularLocation>
        <location evidence="1">Cytoplasm</location>
    </subcellularLocation>
</comment>
<dbReference type="GO" id="GO:0051295">
    <property type="term" value="P:establishment of meiotic spindle localization"/>
    <property type="evidence" value="ECO:0007669"/>
    <property type="project" value="TreeGrafter"/>
</dbReference>
<dbReference type="PANTHER" id="PTHR22706:SF1">
    <property type="entry name" value="ASSEMBLY FACTOR FOR SPINDLE MICROTUBULES"/>
    <property type="match status" value="1"/>
</dbReference>
<keyword evidence="3" id="KW-0112">Calmodulin-binding</keyword>
<dbReference type="GO" id="GO:0000278">
    <property type="term" value="P:mitotic cell cycle"/>
    <property type="evidence" value="ECO:0007669"/>
    <property type="project" value="TreeGrafter"/>
</dbReference>
<feature type="region of interest" description="Disordered" evidence="4">
    <location>
        <begin position="66"/>
        <end position="87"/>
    </location>
</feature>
<proteinExistence type="predicted"/>
<dbReference type="OrthoDB" id="76388at2759"/>
<organism evidence="6 7">
    <name type="scientific">Aspergillus ellipticus CBS 707.79</name>
    <dbReference type="NCBI Taxonomy" id="1448320"/>
    <lineage>
        <taxon>Eukaryota</taxon>
        <taxon>Fungi</taxon>
        <taxon>Dikarya</taxon>
        <taxon>Ascomycota</taxon>
        <taxon>Pezizomycotina</taxon>
        <taxon>Eurotiomycetes</taxon>
        <taxon>Eurotiomycetidae</taxon>
        <taxon>Eurotiales</taxon>
        <taxon>Aspergillaceae</taxon>
        <taxon>Aspergillus</taxon>
        <taxon>Aspergillus subgen. Circumdati</taxon>
    </lineage>
</organism>
<evidence type="ECO:0000259" key="5">
    <source>
        <dbReference type="PROSITE" id="PS50021"/>
    </source>
</evidence>
<dbReference type="GO" id="GO:0005516">
    <property type="term" value="F:calmodulin binding"/>
    <property type="evidence" value="ECO:0007669"/>
    <property type="project" value="UniProtKB-KW"/>
</dbReference>
<reference evidence="6 7" key="1">
    <citation type="submission" date="2018-02" db="EMBL/GenBank/DDBJ databases">
        <title>The genomes of Aspergillus section Nigri reveals drivers in fungal speciation.</title>
        <authorList>
            <consortium name="DOE Joint Genome Institute"/>
            <person name="Vesth T.C."/>
            <person name="Nybo J."/>
            <person name="Theobald S."/>
            <person name="Brandl J."/>
            <person name="Frisvad J.C."/>
            <person name="Nielsen K.F."/>
            <person name="Lyhne E.K."/>
            <person name="Kogle M.E."/>
            <person name="Kuo A."/>
            <person name="Riley R."/>
            <person name="Clum A."/>
            <person name="Nolan M."/>
            <person name="Lipzen A."/>
            <person name="Salamov A."/>
            <person name="Henrissat B."/>
            <person name="Wiebenga A."/>
            <person name="De vries R.P."/>
            <person name="Grigoriev I.V."/>
            <person name="Mortensen U.H."/>
            <person name="Andersen M.R."/>
            <person name="Baker S.E."/>
        </authorList>
    </citation>
    <scope>NUCLEOTIDE SEQUENCE [LARGE SCALE GENOMIC DNA]</scope>
    <source>
        <strain evidence="6 7">CBS 707.79</strain>
    </source>
</reference>
<feature type="compositionally biased region" description="Polar residues" evidence="4">
    <location>
        <begin position="310"/>
        <end position="341"/>
    </location>
</feature>
<feature type="domain" description="Calponin-homology (CH)" evidence="5">
    <location>
        <begin position="633"/>
        <end position="766"/>
    </location>
</feature>
<feature type="compositionally biased region" description="Low complexity" evidence="4">
    <location>
        <begin position="18"/>
        <end position="28"/>
    </location>
</feature>
<dbReference type="CDD" id="cd21223">
    <property type="entry name" value="CH_ASPM_rpt1"/>
    <property type="match status" value="1"/>
</dbReference>
<keyword evidence="2" id="KW-0963">Cytoplasm</keyword>
<evidence type="ECO:0000256" key="2">
    <source>
        <dbReference type="ARBA" id="ARBA00022490"/>
    </source>
</evidence>
<dbReference type="PROSITE" id="PS50021">
    <property type="entry name" value="CH"/>
    <property type="match status" value="1"/>
</dbReference>
<protein>
    <recommendedName>
        <fullName evidence="5">Calponin-homology (CH) domain-containing protein</fullName>
    </recommendedName>
</protein>
<gene>
    <name evidence="6" type="ORF">BO71DRAFT_349254</name>
</gene>
<keyword evidence="7" id="KW-1185">Reference proteome</keyword>
<evidence type="ECO:0000313" key="6">
    <source>
        <dbReference type="EMBL" id="PYH96384.1"/>
    </source>
</evidence>
<dbReference type="SUPFAM" id="SSF47576">
    <property type="entry name" value="Calponin-homology domain, CH-domain"/>
    <property type="match status" value="1"/>
</dbReference>
<name>A0A319DH09_9EURO</name>
<feature type="compositionally biased region" description="Polar residues" evidence="4">
    <location>
        <begin position="130"/>
        <end position="144"/>
    </location>
</feature>
<feature type="region of interest" description="Disordered" evidence="4">
    <location>
        <begin position="121"/>
        <end position="154"/>
    </location>
</feature>
<sequence>MTANMLSLMHDVATPCPSRLNSSSFNRNSDGDSFDSPWDKSMDNGDVTANIDFTTEIKPSALIGAKPRRRTKTNSSFLIHEDHDEKPVKFQNKPKLESSIAVSAANRKTSLLAQPAQRFRPKVSFAPSPRRQSSLQGQDSTPKVQTKRAEREKNNELLMQISEKGGRTQSKDRLKKDVRRNTVYIPPDDTTVASVFMGLFSPLKSDNAEYHIPEDTQVNSLESQIAKKRHAKRSLASSAQRAPLRPSSKIAQESSTRVDIAGKNGGKENIPPGTVLLHGKKGSQPLRAKATPDDHIKISQLGDSRPIQINKATQPASQPLAAKTSNQIRRNTALGESQNNAKLRPSKVNPSDGQRKLTSHASKAGFVRSSAVTRTLKQPKASTKVPGLAIVQSSATRIEKDYPIISDNITNPTLYEDDWLSHQEVAITQFANELFKHADGESAFDDPTMLRHELLTLYQGASFTHLHKRVQASLLYGAMSIPKDALSRSSRLRQDLGMKRKFLDIWTQTYDLRALRAAAEAITGRKIPKSKTTPGNEGFDQEKSMKRRVEAFMDTFLLQNKDMDHHIEASEGDGGDAAGRTYRRTALRSIMLVILLDKARLSPGTTLPHRLFLPSSPRKSSVAVLQTLARVLLPSCGDIVKALSHLNCELSYKQDPREEYEYRMNNLAVDLRDGVRLTRIVELLLYPSAPSAEMPSGDHKWPLSQNLKFPCMSRAVKLFNVQVALDALESVKGARRFVKNVRAEDIVDGHREKTIALLWGLVSTLSLSGLVDWAELRKEIQRLKQKAAFQHGYDQEWLQDKQFGETDDEGDEPTSLLKQWALILAQLKGLRLDNLSTSFSDGKIYESIVDEYEGYVLGGCDEPDDRASSSLEFRLRALGCSEQFAKLVSPCSSSKAQIVDEDFTIGTLSFLCSRLLTATKRPRAATVLQSTWRHILARRDHRRRTVAKELARQCAAVVHARDQIVWAQGVIQRWWKKTQAQRRRKAVGKKTNTNTNTSRNIRRFR</sequence>
<feature type="region of interest" description="Disordered" evidence="4">
    <location>
        <begin position="223"/>
        <end position="364"/>
    </location>
</feature>
<dbReference type="InterPro" id="IPR036872">
    <property type="entry name" value="CH_dom_sf"/>
</dbReference>
<dbReference type="InterPro" id="IPR051185">
    <property type="entry name" value="ASPM"/>
</dbReference>
<dbReference type="EMBL" id="KZ825838">
    <property type="protein sequence ID" value="PYH96384.1"/>
    <property type="molecule type" value="Genomic_DNA"/>
</dbReference>
<dbReference type="Proteomes" id="UP000247810">
    <property type="component" value="Unassembled WGS sequence"/>
</dbReference>
<accession>A0A319DH09</accession>
<evidence type="ECO:0000256" key="4">
    <source>
        <dbReference type="SAM" id="MobiDB-lite"/>
    </source>
</evidence>
<dbReference type="GO" id="GO:0005737">
    <property type="term" value="C:cytoplasm"/>
    <property type="evidence" value="ECO:0007669"/>
    <property type="project" value="UniProtKB-SubCell"/>
</dbReference>
<dbReference type="PROSITE" id="PS50096">
    <property type="entry name" value="IQ"/>
    <property type="match status" value="1"/>
</dbReference>
<dbReference type="InterPro" id="IPR001715">
    <property type="entry name" value="CH_dom"/>
</dbReference>
<dbReference type="VEuPathDB" id="FungiDB:BO71DRAFT_349254"/>